<keyword evidence="3" id="KW-1185">Reference proteome</keyword>
<dbReference type="InterPro" id="IPR044925">
    <property type="entry name" value="His-Me_finger_sf"/>
</dbReference>
<evidence type="ECO:0000313" key="3">
    <source>
        <dbReference type="Proteomes" id="UP000256686"/>
    </source>
</evidence>
<dbReference type="AlphaFoldDB" id="A0A3D9C751"/>
<reference evidence="3" key="1">
    <citation type="submission" date="2018-06" db="EMBL/GenBank/DDBJ databases">
        <authorList>
            <person name="Lum Nde A."/>
            <person name="Hugo C."/>
        </authorList>
    </citation>
    <scope>NUCLEOTIDE SEQUENCE [LARGE SCALE GENOMIC DNA]</scope>
    <source>
        <strain evidence="3">1_F178</strain>
    </source>
</reference>
<dbReference type="Proteomes" id="UP000256686">
    <property type="component" value="Unassembled WGS sequence"/>
</dbReference>
<feature type="domain" description="NUMOD4" evidence="1">
    <location>
        <begin position="434"/>
        <end position="488"/>
    </location>
</feature>
<dbReference type="RefSeq" id="WP_115971861.1">
    <property type="nucleotide sequence ID" value="NZ_QNVT01000016.1"/>
</dbReference>
<evidence type="ECO:0000313" key="2">
    <source>
        <dbReference type="EMBL" id="REC61311.1"/>
    </source>
</evidence>
<comment type="caution">
    <text evidence="2">The sequence shown here is derived from an EMBL/GenBank/DDBJ whole genome shotgun (WGS) entry which is preliminary data.</text>
</comment>
<accession>A0A3D9C751</accession>
<protein>
    <recommendedName>
        <fullName evidence="1">NUMOD4 domain-containing protein</fullName>
    </recommendedName>
</protein>
<feature type="domain" description="NUMOD4" evidence="1">
    <location>
        <begin position="267"/>
        <end position="289"/>
    </location>
</feature>
<gene>
    <name evidence="2" type="ORF">DRF65_16480</name>
</gene>
<proteinExistence type="predicted"/>
<name>A0A3D9C751_9FLAO</name>
<dbReference type="GO" id="GO:0016788">
    <property type="term" value="F:hydrolase activity, acting on ester bonds"/>
    <property type="evidence" value="ECO:0007669"/>
    <property type="project" value="InterPro"/>
</dbReference>
<sequence length="551" mass="65256">MKLPPEIEDHYVKEVLYNRSLEDLPGEEWKLIEDFEDYMISNYGRVKSLERWSVSMFGRERLLPEMVMKPGVTKHFNKYLGQYFYNIHCSISKGGKKTSKPLTRLVYYHFIEKFDMHDQHIYIETKDHNRLHIHSSNLKKVSASERSLKTFRMDRAKNRHILYLQPVSQYTTEGDHVADFESFYAAEKAFGIDVEAIYHAIIQQTLIAGAYRWFLQSEPPQKQDFIMTDTSGKWFNEKLWERLGKPSINKRNPPACLNLSTDDIPDEQWIPVPGFEGRFSISDKGRIKRWGSWNTFGKKIFQKERILPQIVEFKTDTIYSMNVVLDDLHDSKKKTHMEIARLLYYCFIKKFDLNDKKSVVINNNKPQWKIDLSKLILHSNKEVPEENKIKSVRIVLNTKKIFNNNLWKKLDKPKIDKKIPPAIMNLSLKDLPNERWEPLPGYEGKYTVSSKGRVKRLSGWKFGIHFFAEEQILNINITKVKDTRYLCFRLHEQVRRSSLQLTRILYYCFVEEFDLNDKKLIVINQNEPLWDINTSKLKLVSLNSVFKPIRN</sequence>
<dbReference type="SUPFAM" id="SSF54060">
    <property type="entry name" value="His-Me finger endonucleases"/>
    <property type="match status" value="1"/>
</dbReference>
<dbReference type="Gene3D" id="3.90.75.20">
    <property type="match status" value="3"/>
</dbReference>
<feature type="domain" description="NUMOD4" evidence="1">
    <location>
        <begin position="27"/>
        <end position="74"/>
    </location>
</feature>
<dbReference type="EMBL" id="QNVT01000016">
    <property type="protein sequence ID" value="REC61311.1"/>
    <property type="molecule type" value="Genomic_DNA"/>
</dbReference>
<evidence type="ECO:0000259" key="1">
    <source>
        <dbReference type="Pfam" id="PF07463"/>
    </source>
</evidence>
<organism evidence="2 3">
    <name type="scientific">Chryseobacterium pennae</name>
    <dbReference type="NCBI Taxonomy" id="2258962"/>
    <lineage>
        <taxon>Bacteria</taxon>
        <taxon>Pseudomonadati</taxon>
        <taxon>Bacteroidota</taxon>
        <taxon>Flavobacteriia</taxon>
        <taxon>Flavobacteriales</taxon>
        <taxon>Weeksellaceae</taxon>
        <taxon>Chryseobacterium group</taxon>
        <taxon>Chryseobacterium</taxon>
    </lineage>
</organism>
<dbReference type="Pfam" id="PF07463">
    <property type="entry name" value="NUMOD4"/>
    <property type="match status" value="3"/>
</dbReference>
<dbReference type="InterPro" id="IPR010902">
    <property type="entry name" value="NUMOD4"/>
</dbReference>